<dbReference type="PANTHER" id="PTHR43123">
    <property type="entry name" value="POLYSACCHARIDE DEACETYLASE-RELATED"/>
    <property type="match status" value="1"/>
</dbReference>
<sequence length="302" mass="33885">MRDLVGYGRNRPNPLWPGDARVAVNITITVEEGAEESLLDGFEQSEAPLTDAGGAADEVPGRDLTAESAMAYGSRVGFWRLQRLLEERGVPATIAACAVALERNPQIAVHSRFAGYDLLGHGWRHTRQYLLDEESEREQLALAFASFRSTWGETPQGWLSRYAPSERTREILAENGFLYDSDAYDDELPYWTEAAGRRHLVIPHTLANDDAAYATGRWATGDHAFTHLRDAFDTMYAEGERSPGLLVVSLHPRLSGHPSRSGAIARFLDHVLAHERVWVARRIDVARHWFSTFPPEMSRSMR</sequence>
<dbReference type="RefSeq" id="WP_085020456.1">
    <property type="nucleotide sequence ID" value="NZ_BMHD01000001.1"/>
</dbReference>
<dbReference type="GO" id="GO:0016810">
    <property type="term" value="F:hydrolase activity, acting on carbon-nitrogen (but not peptide) bonds"/>
    <property type="evidence" value="ECO:0007669"/>
    <property type="project" value="InterPro"/>
</dbReference>
<dbReference type="AlphaFoldDB" id="A0A1X9LPT5"/>
<dbReference type="SUPFAM" id="SSF88713">
    <property type="entry name" value="Glycoside hydrolase/deacetylase"/>
    <property type="match status" value="1"/>
</dbReference>
<dbReference type="PROSITE" id="PS51677">
    <property type="entry name" value="NODB"/>
    <property type="match status" value="1"/>
</dbReference>
<keyword evidence="2" id="KW-1185">Reference proteome</keyword>
<dbReference type="STRING" id="1619308.B5808_14670"/>
<accession>A0A1X9LPT5</accession>
<dbReference type="Pfam" id="PF01522">
    <property type="entry name" value="Polysacc_deac_1"/>
    <property type="match status" value="1"/>
</dbReference>
<reference evidence="1 2" key="1">
    <citation type="submission" date="2017-04" db="EMBL/GenBank/DDBJ databases">
        <authorList>
            <person name="Afonso C.L."/>
            <person name="Miller P.J."/>
            <person name="Scott M.A."/>
            <person name="Spackman E."/>
            <person name="Goraichik I."/>
            <person name="Dimitrov K.M."/>
            <person name="Suarez D.L."/>
            <person name="Swayne D.E."/>
        </authorList>
    </citation>
    <scope>NUCLEOTIDE SEQUENCE [LARGE SCALE GENOMIC DNA]</scope>
    <source>
        <strain evidence="2">XA(T)</strain>
    </source>
</reference>
<dbReference type="PANTHER" id="PTHR43123:SF1">
    <property type="entry name" value="POLYSACCHARIDE DEACETYLASE-RELATED"/>
    <property type="match status" value="1"/>
</dbReference>
<dbReference type="KEGG" id="cphy:B5808_14670"/>
<name>A0A1X9LPT5_9MICO</name>
<dbReference type="InterPro" id="IPR011330">
    <property type="entry name" value="Glyco_hydro/deAcase_b/a-brl"/>
</dbReference>
<proteinExistence type="predicted"/>
<dbReference type="GO" id="GO:0005975">
    <property type="term" value="P:carbohydrate metabolic process"/>
    <property type="evidence" value="ECO:0007669"/>
    <property type="project" value="InterPro"/>
</dbReference>
<evidence type="ECO:0000313" key="1">
    <source>
        <dbReference type="EMBL" id="ARJ06318.1"/>
    </source>
</evidence>
<dbReference type="EMBL" id="CP020715">
    <property type="protein sequence ID" value="ARJ06318.1"/>
    <property type="molecule type" value="Genomic_DNA"/>
</dbReference>
<dbReference type="Proteomes" id="UP000192775">
    <property type="component" value="Chromosome"/>
</dbReference>
<evidence type="ECO:0000313" key="2">
    <source>
        <dbReference type="Proteomes" id="UP000192775"/>
    </source>
</evidence>
<dbReference type="Gene3D" id="3.20.20.370">
    <property type="entry name" value="Glycoside hydrolase/deacetylase"/>
    <property type="match status" value="1"/>
</dbReference>
<gene>
    <name evidence="1" type="ORF">B5808_14670</name>
</gene>
<organism evidence="1 2">
    <name type="scientific">Cnuibacter physcomitrellae</name>
    <dbReference type="NCBI Taxonomy" id="1619308"/>
    <lineage>
        <taxon>Bacteria</taxon>
        <taxon>Bacillati</taxon>
        <taxon>Actinomycetota</taxon>
        <taxon>Actinomycetes</taxon>
        <taxon>Micrococcales</taxon>
        <taxon>Microbacteriaceae</taxon>
        <taxon>Cnuibacter</taxon>
    </lineage>
</organism>
<protein>
    <submittedName>
        <fullName evidence="1">Chitin deacetylase</fullName>
    </submittedName>
</protein>
<dbReference type="InterPro" id="IPR002509">
    <property type="entry name" value="NODB_dom"/>
</dbReference>